<gene>
    <name evidence="1" type="primary">AVEN_73816_1</name>
    <name evidence="1" type="ORF">TNIN_331611</name>
</gene>
<accession>A0A8X6WZ41</accession>
<name>A0A8X6WZ41_9ARAC</name>
<dbReference type="OrthoDB" id="6436625at2759"/>
<reference evidence="1" key="1">
    <citation type="submission" date="2020-08" db="EMBL/GenBank/DDBJ databases">
        <title>Multicomponent nature underlies the extraordinary mechanical properties of spider dragline silk.</title>
        <authorList>
            <person name="Kono N."/>
            <person name="Nakamura H."/>
            <person name="Mori M."/>
            <person name="Yoshida Y."/>
            <person name="Ohtoshi R."/>
            <person name="Malay A.D."/>
            <person name="Moran D.A.P."/>
            <person name="Tomita M."/>
            <person name="Numata K."/>
            <person name="Arakawa K."/>
        </authorList>
    </citation>
    <scope>NUCLEOTIDE SEQUENCE</scope>
</reference>
<organism evidence="1 2">
    <name type="scientific">Trichonephila inaurata madagascariensis</name>
    <dbReference type="NCBI Taxonomy" id="2747483"/>
    <lineage>
        <taxon>Eukaryota</taxon>
        <taxon>Metazoa</taxon>
        <taxon>Ecdysozoa</taxon>
        <taxon>Arthropoda</taxon>
        <taxon>Chelicerata</taxon>
        <taxon>Arachnida</taxon>
        <taxon>Araneae</taxon>
        <taxon>Araneomorphae</taxon>
        <taxon>Entelegynae</taxon>
        <taxon>Araneoidea</taxon>
        <taxon>Nephilidae</taxon>
        <taxon>Trichonephila</taxon>
        <taxon>Trichonephila inaurata</taxon>
    </lineage>
</organism>
<proteinExistence type="predicted"/>
<evidence type="ECO:0000313" key="2">
    <source>
        <dbReference type="Proteomes" id="UP000886998"/>
    </source>
</evidence>
<dbReference type="AlphaFoldDB" id="A0A8X6WZ41"/>
<dbReference type="Proteomes" id="UP000886998">
    <property type="component" value="Unassembled WGS sequence"/>
</dbReference>
<sequence>MENDSEDSKFEFKKEEKDTNCIINCNSRGEFKKSNPLEIQKSNSETLCENISEKQLDIKYSYADHMSAFNTLALWSDPAWINTSERNSVHFTAVSEWVHHHRIWMATNKVTVAEIIGGVRGVIPNSKLATYGDYRYDLDLEEMYDILEELDADFSNGVDETNTSPLSKEIKRKTETEKSTEDTPRSLPHELEEWIQKWRTLLFIVKRSISEEKSFDVWTDILLKICNKFLSAIKYNVSLLKLMETDVPFITDYKQLLKEPVTMLELLSIPQPYLKDSLNLDSEQEDILWLKLSSPQIKKLWTRNFINERQERIFSKNSSSLGFDFWIGATNFLRRQRQKTE</sequence>
<protein>
    <submittedName>
        <fullName evidence="1">Uncharacterized protein</fullName>
    </submittedName>
</protein>
<comment type="caution">
    <text evidence="1">The sequence shown here is derived from an EMBL/GenBank/DDBJ whole genome shotgun (WGS) entry which is preliminary data.</text>
</comment>
<dbReference type="EMBL" id="BMAV01003104">
    <property type="protein sequence ID" value="GFY42506.1"/>
    <property type="molecule type" value="Genomic_DNA"/>
</dbReference>
<evidence type="ECO:0000313" key="1">
    <source>
        <dbReference type="EMBL" id="GFY42506.1"/>
    </source>
</evidence>
<keyword evidence="2" id="KW-1185">Reference proteome</keyword>